<dbReference type="SUPFAM" id="SSF47027">
    <property type="entry name" value="Acyl-CoA binding protein"/>
    <property type="match status" value="1"/>
</dbReference>
<dbReference type="Proteomes" id="UP001054837">
    <property type="component" value="Unassembled WGS sequence"/>
</dbReference>
<dbReference type="PANTHER" id="PTHR23310">
    <property type="entry name" value="ACYL-COA-BINDING PROTEIN, ACBP"/>
    <property type="match status" value="1"/>
</dbReference>
<dbReference type="AlphaFoldDB" id="A0AAV4TBB4"/>
<dbReference type="InterPro" id="IPR014352">
    <property type="entry name" value="FERM/acyl-CoA-bd_prot_sf"/>
</dbReference>
<dbReference type="GO" id="GO:0006631">
    <property type="term" value="P:fatty acid metabolic process"/>
    <property type="evidence" value="ECO:0007669"/>
    <property type="project" value="TreeGrafter"/>
</dbReference>
<sequence length="298" mass="33991">MSTEEKFLAAVEVINSIPYDGTFEPSQEMMLKLYAYEKQAKEGACYVPKPYVWNTVERTKWNAWCSLGNMSREVAMESYIEELTKVIETMSYNEKIAKFMSLMGPFYEVVPTHEEKEKWSEKSISATVLENYNPPTILELYRMSKNTTDEKSSCIQSSSSQLPESFEFLEKQTENSSSSTSSSEMSNFDLLSDLSEADESPPSAERDCADFFKSKHNCPFLTEKDLLLLAFINLQSSMEGILRKLDNMNILAESVNQENLQMAKEHLQCNSWSLNLTGTAFALLWPVVVDLCFHAFSK</sequence>
<gene>
    <name evidence="4" type="primary">ACBD5</name>
    <name evidence="4" type="ORF">CDAR_185821</name>
</gene>
<proteinExistence type="predicted"/>
<feature type="domain" description="ACB" evidence="3">
    <location>
        <begin position="3"/>
        <end position="92"/>
    </location>
</feature>
<dbReference type="PRINTS" id="PR00689">
    <property type="entry name" value="ACOABINDINGP"/>
</dbReference>
<reference evidence="4 5" key="1">
    <citation type="submission" date="2021-06" db="EMBL/GenBank/DDBJ databases">
        <title>Caerostris darwini draft genome.</title>
        <authorList>
            <person name="Kono N."/>
            <person name="Arakawa K."/>
        </authorList>
    </citation>
    <scope>NUCLEOTIDE SEQUENCE [LARGE SCALE GENOMIC DNA]</scope>
</reference>
<dbReference type="PANTHER" id="PTHR23310:SF77">
    <property type="entry name" value="LD25952P"/>
    <property type="match status" value="1"/>
</dbReference>
<evidence type="ECO:0000259" key="3">
    <source>
        <dbReference type="PROSITE" id="PS51228"/>
    </source>
</evidence>
<evidence type="ECO:0000256" key="1">
    <source>
        <dbReference type="ARBA" id="ARBA00023121"/>
    </source>
</evidence>
<dbReference type="Pfam" id="PF00887">
    <property type="entry name" value="ACBP"/>
    <property type="match status" value="1"/>
</dbReference>
<feature type="region of interest" description="Disordered" evidence="2">
    <location>
        <begin position="166"/>
        <end position="185"/>
    </location>
</feature>
<evidence type="ECO:0000313" key="4">
    <source>
        <dbReference type="EMBL" id="GIY42489.1"/>
    </source>
</evidence>
<dbReference type="PROSITE" id="PS51228">
    <property type="entry name" value="ACB_2"/>
    <property type="match status" value="1"/>
</dbReference>
<dbReference type="InterPro" id="IPR035984">
    <property type="entry name" value="Acyl-CoA-binding_sf"/>
</dbReference>
<name>A0AAV4TBB4_9ARAC</name>
<feature type="compositionally biased region" description="Low complexity" evidence="2">
    <location>
        <begin position="174"/>
        <end position="185"/>
    </location>
</feature>
<dbReference type="GO" id="GO:0000062">
    <property type="term" value="F:fatty-acyl-CoA binding"/>
    <property type="evidence" value="ECO:0007669"/>
    <property type="project" value="InterPro"/>
</dbReference>
<organism evidence="4 5">
    <name type="scientific">Caerostris darwini</name>
    <dbReference type="NCBI Taxonomy" id="1538125"/>
    <lineage>
        <taxon>Eukaryota</taxon>
        <taxon>Metazoa</taxon>
        <taxon>Ecdysozoa</taxon>
        <taxon>Arthropoda</taxon>
        <taxon>Chelicerata</taxon>
        <taxon>Arachnida</taxon>
        <taxon>Araneae</taxon>
        <taxon>Araneomorphae</taxon>
        <taxon>Entelegynae</taxon>
        <taxon>Araneoidea</taxon>
        <taxon>Araneidae</taxon>
        <taxon>Caerostris</taxon>
    </lineage>
</organism>
<dbReference type="GO" id="GO:0005737">
    <property type="term" value="C:cytoplasm"/>
    <property type="evidence" value="ECO:0007669"/>
    <property type="project" value="TreeGrafter"/>
</dbReference>
<dbReference type="EMBL" id="BPLQ01009204">
    <property type="protein sequence ID" value="GIY42489.1"/>
    <property type="molecule type" value="Genomic_DNA"/>
</dbReference>
<dbReference type="InterPro" id="IPR000582">
    <property type="entry name" value="Acyl-CoA-binding_protein"/>
</dbReference>
<keyword evidence="5" id="KW-1185">Reference proteome</keyword>
<evidence type="ECO:0000256" key="2">
    <source>
        <dbReference type="SAM" id="MobiDB-lite"/>
    </source>
</evidence>
<evidence type="ECO:0000313" key="5">
    <source>
        <dbReference type="Proteomes" id="UP001054837"/>
    </source>
</evidence>
<protein>
    <submittedName>
        <fullName evidence="4">Acyl-CoA-binding domain-containing protein 5</fullName>
    </submittedName>
</protein>
<accession>A0AAV4TBB4</accession>
<dbReference type="Gene3D" id="1.20.80.10">
    <property type="match status" value="1"/>
</dbReference>
<comment type="caution">
    <text evidence="4">The sequence shown here is derived from an EMBL/GenBank/DDBJ whole genome shotgun (WGS) entry which is preliminary data.</text>
</comment>
<keyword evidence="1" id="KW-0446">Lipid-binding</keyword>